<keyword evidence="3" id="KW-0732">Signal</keyword>
<name>A0A3Q4HY31_NEOBR</name>
<evidence type="ECO:0000256" key="3">
    <source>
        <dbReference type="ARBA" id="ARBA00022729"/>
    </source>
</evidence>
<dbReference type="PROSITE" id="PS50092">
    <property type="entry name" value="TSP1"/>
    <property type="match status" value="4"/>
</dbReference>
<evidence type="ECO:0000256" key="1">
    <source>
        <dbReference type="ARBA" id="ARBA00004613"/>
    </source>
</evidence>
<dbReference type="Ensembl" id="ENSNBRT00000023253.1">
    <property type="protein sequence ID" value="ENSNBRP00000022657.1"/>
    <property type="gene ID" value="ENSNBRG00000017324.1"/>
</dbReference>
<dbReference type="FunFam" id="2.20.100.10:FF:000001">
    <property type="entry name" value="semaphorin-5A isoform X1"/>
    <property type="match status" value="3"/>
</dbReference>
<sequence>FYERIQVRCRSSTNWKVDAFNPWLLQSACQMSLSNLLTQVQRKALNKSPLLYFPSSCCAELPGGTWSEWTSWSECSKTCFNHVDDVGVRRRFRSCTPFNHTQSACDGDSEEQEPHKADGVLPVPGGWSAWSAWSQCSSRCDSGVQTRERLCDSPTPQHGGQSCSGPHIQTRDCNAHPCSVDGQWSAWTPWGHCSVSCGAGLQSRYRFCSSPRPSGRGLPCTGPHHEDQVLGCSKRDGGWGQWSHWTECTKSCGGGVRSRRRNCDSPSPEGEGNYCEGLGSKHRSLFTFDLVSGGWCEWSEWTPCSRTCGAESVTRYRSCSCPEPEAGGEPCSGEQEVHSGVGVQIHRQPCPVVTFCPGEMIMSHGKTRSYSL</sequence>
<proteinExistence type="predicted"/>
<evidence type="ECO:0000256" key="2">
    <source>
        <dbReference type="ARBA" id="ARBA00022525"/>
    </source>
</evidence>
<keyword evidence="4" id="KW-0677">Repeat</keyword>
<reference evidence="6" key="2">
    <citation type="submission" date="2025-09" db="UniProtKB">
        <authorList>
            <consortium name="Ensembl"/>
        </authorList>
    </citation>
    <scope>IDENTIFICATION</scope>
</reference>
<dbReference type="InterPro" id="IPR000884">
    <property type="entry name" value="TSP1_rpt"/>
</dbReference>
<evidence type="ECO:0000313" key="7">
    <source>
        <dbReference type="Proteomes" id="UP000261580"/>
    </source>
</evidence>
<dbReference type="PANTHER" id="PTHR22906">
    <property type="entry name" value="PROPERDIN"/>
    <property type="match status" value="1"/>
</dbReference>
<accession>A0A3Q4HY31</accession>
<evidence type="ECO:0000313" key="6">
    <source>
        <dbReference type="Ensembl" id="ENSNBRP00000022657.1"/>
    </source>
</evidence>
<dbReference type="InterPro" id="IPR036383">
    <property type="entry name" value="TSP1_rpt_sf"/>
</dbReference>
<dbReference type="PANTHER" id="PTHR22906:SF43">
    <property type="entry name" value="PROPERDIN"/>
    <property type="match status" value="1"/>
</dbReference>
<keyword evidence="5" id="KW-1015">Disulfide bond</keyword>
<dbReference type="Gene3D" id="2.20.100.10">
    <property type="entry name" value="Thrombospondin type-1 (TSP1) repeat"/>
    <property type="match status" value="5"/>
</dbReference>
<reference evidence="6" key="1">
    <citation type="submission" date="2025-08" db="UniProtKB">
        <authorList>
            <consortium name="Ensembl"/>
        </authorList>
    </citation>
    <scope>IDENTIFICATION</scope>
</reference>
<dbReference type="Pfam" id="PF00090">
    <property type="entry name" value="TSP_1"/>
    <property type="match status" value="5"/>
</dbReference>
<comment type="subcellular location">
    <subcellularLocation>
        <location evidence="1">Secreted</location>
    </subcellularLocation>
</comment>
<keyword evidence="7" id="KW-1185">Reference proteome</keyword>
<protein>
    <submittedName>
        <fullName evidence="6">Uncharacterized protein</fullName>
    </submittedName>
</protein>
<evidence type="ECO:0000256" key="4">
    <source>
        <dbReference type="ARBA" id="ARBA00022737"/>
    </source>
</evidence>
<keyword evidence="2" id="KW-0964">Secreted</keyword>
<evidence type="ECO:0000256" key="5">
    <source>
        <dbReference type="ARBA" id="ARBA00023157"/>
    </source>
</evidence>
<organism evidence="6 7">
    <name type="scientific">Neolamprologus brichardi</name>
    <name type="common">Fairy cichlid</name>
    <name type="synonym">Lamprologus brichardi</name>
    <dbReference type="NCBI Taxonomy" id="32507"/>
    <lineage>
        <taxon>Eukaryota</taxon>
        <taxon>Metazoa</taxon>
        <taxon>Chordata</taxon>
        <taxon>Craniata</taxon>
        <taxon>Vertebrata</taxon>
        <taxon>Euteleostomi</taxon>
        <taxon>Actinopterygii</taxon>
        <taxon>Neopterygii</taxon>
        <taxon>Teleostei</taxon>
        <taxon>Neoteleostei</taxon>
        <taxon>Acanthomorphata</taxon>
        <taxon>Ovalentaria</taxon>
        <taxon>Cichlomorphae</taxon>
        <taxon>Cichliformes</taxon>
        <taxon>Cichlidae</taxon>
        <taxon>African cichlids</taxon>
        <taxon>Pseudocrenilabrinae</taxon>
        <taxon>Lamprologini</taxon>
        <taxon>Neolamprologus</taxon>
    </lineage>
</organism>
<dbReference type="Bgee" id="ENSNBRG00000017324">
    <property type="expression patterns" value="Expressed in brain"/>
</dbReference>
<dbReference type="SUPFAM" id="SSF82895">
    <property type="entry name" value="TSP-1 type 1 repeat"/>
    <property type="match status" value="5"/>
</dbReference>
<dbReference type="PRINTS" id="PR01705">
    <property type="entry name" value="TSP1REPEAT"/>
</dbReference>
<dbReference type="InterPro" id="IPR052065">
    <property type="entry name" value="Compl_asym_regulator"/>
</dbReference>
<dbReference type="SMART" id="SM00209">
    <property type="entry name" value="TSP1"/>
    <property type="match status" value="5"/>
</dbReference>
<dbReference type="AlphaFoldDB" id="A0A3Q4HY31"/>
<dbReference type="Proteomes" id="UP000261580">
    <property type="component" value="Unassembled WGS sequence"/>
</dbReference>
<dbReference type="GeneTree" id="ENSGT00440000038972"/>